<reference evidence="4" key="1">
    <citation type="submission" date="2020-08" db="EMBL/GenBank/DDBJ databases">
        <title>Genome public.</title>
        <authorList>
            <person name="Liu C."/>
            <person name="Sun Q."/>
        </authorList>
    </citation>
    <scope>NUCLEOTIDE SEQUENCE</scope>
    <source>
        <strain evidence="4">BX21</strain>
    </source>
</reference>
<feature type="domain" description="Cell wall-active antibiotics response LiaF-like C-terminal" evidence="2">
    <location>
        <begin position="130"/>
        <end position="201"/>
    </location>
</feature>
<keyword evidence="1" id="KW-1133">Transmembrane helix</keyword>
<dbReference type="InterPro" id="IPR024425">
    <property type="entry name" value="LiaF-like_C"/>
</dbReference>
<dbReference type="Pfam" id="PF09922">
    <property type="entry name" value="LiaF-like_C"/>
    <property type="match status" value="1"/>
</dbReference>
<gene>
    <name evidence="4" type="ORF">H8707_00925</name>
</gene>
<proteinExistence type="predicted"/>
<evidence type="ECO:0000313" key="4">
    <source>
        <dbReference type="EMBL" id="MBC8586802.1"/>
    </source>
</evidence>
<feature type="transmembrane region" description="Helical" evidence="1">
    <location>
        <begin position="30"/>
        <end position="49"/>
    </location>
</feature>
<feature type="transmembrane region" description="Helical" evidence="1">
    <location>
        <begin position="80"/>
        <end position="98"/>
    </location>
</feature>
<dbReference type="EMBL" id="JACRTG010000003">
    <property type="protein sequence ID" value="MBC8586802.1"/>
    <property type="molecule type" value="Genomic_DNA"/>
</dbReference>
<name>A0A926ESU2_9FIRM</name>
<keyword evidence="5" id="KW-1185">Reference proteome</keyword>
<dbReference type="PANTHER" id="PTHR40763:SF5">
    <property type="entry name" value="MEMBRANE PROTEIN"/>
    <property type="match status" value="1"/>
</dbReference>
<organism evidence="4 5">
    <name type="scientific">Paratissierella segnis</name>
    <dbReference type="NCBI Taxonomy" id="2763679"/>
    <lineage>
        <taxon>Bacteria</taxon>
        <taxon>Bacillati</taxon>
        <taxon>Bacillota</taxon>
        <taxon>Tissierellia</taxon>
        <taxon>Tissierellales</taxon>
        <taxon>Tissierellaceae</taxon>
        <taxon>Paratissierella</taxon>
    </lineage>
</organism>
<feature type="domain" description="LiaF transmembrane" evidence="3">
    <location>
        <begin position="6"/>
        <end position="101"/>
    </location>
</feature>
<dbReference type="Pfam" id="PF22570">
    <property type="entry name" value="LiaF-TM"/>
    <property type="match status" value="1"/>
</dbReference>
<dbReference type="AlphaFoldDB" id="A0A926ESU2"/>
<comment type="caution">
    <text evidence="4">The sequence shown here is derived from an EMBL/GenBank/DDBJ whole genome shotgun (WGS) entry which is preliminary data.</text>
</comment>
<keyword evidence="1" id="KW-0472">Membrane</keyword>
<keyword evidence="1" id="KW-0812">Transmembrane</keyword>
<evidence type="ECO:0000259" key="3">
    <source>
        <dbReference type="Pfam" id="PF22570"/>
    </source>
</evidence>
<evidence type="ECO:0000256" key="1">
    <source>
        <dbReference type="SAM" id="Phobius"/>
    </source>
</evidence>
<evidence type="ECO:0000259" key="2">
    <source>
        <dbReference type="Pfam" id="PF09922"/>
    </source>
</evidence>
<protein>
    <recommendedName>
        <fullName evidence="6">Cell wall-active antibiotics response LiaF-like C-terminal domain-containing protein</fullName>
    </recommendedName>
</protein>
<dbReference type="Proteomes" id="UP000601171">
    <property type="component" value="Unassembled WGS sequence"/>
</dbReference>
<sequence>MRERYFFGILLILLGLGFLADQLGYFQMGEIISTYWPLVLIIAGITGLFDRKSSKMGNLIVLALGILFQLNRLDYLEVEVFRLFWPIVLIIVGLNILFTKGISNHNVKVDPDKWSTNVIEDATVDSFVIFSGLETNNQSQEFKGGKLTAVFGGIDLRLTEANLYNNEAFIDATTLFGGIDIIVPNNWRVEMTGTPIFGSWSNNARSNPDPDAPVLKIRCMPIFGGIDVK</sequence>
<feature type="transmembrane region" description="Helical" evidence="1">
    <location>
        <begin position="56"/>
        <end position="74"/>
    </location>
</feature>
<dbReference type="PANTHER" id="PTHR40763">
    <property type="entry name" value="MEMBRANE PROTEIN-RELATED"/>
    <property type="match status" value="1"/>
</dbReference>
<dbReference type="InterPro" id="IPR054331">
    <property type="entry name" value="LiaF_TM"/>
</dbReference>
<dbReference type="RefSeq" id="WP_262428266.1">
    <property type="nucleotide sequence ID" value="NZ_JACRTG010000003.1"/>
</dbReference>
<evidence type="ECO:0008006" key="6">
    <source>
        <dbReference type="Google" id="ProtNLM"/>
    </source>
</evidence>
<accession>A0A926ESU2</accession>
<evidence type="ECO:0000313" key="5">
    <source>
        <dbReference type="Proteomes" id="UP000601171"/>
    </source>
</evidence>